<dbReference type="Gene3D" id="1.20.1080.10">
    <property type="entry name" value="Glycerol uptake facilitator protein"/>
    <property type="match status" value="1"/>
</dbReference>
<dbReference type="Pfam" id="PF01226">
    <property type="entry name" value="Form_Nir_trans"/>
    <property type="match status" value="1"/>
</dbReference>
<dbReference type="GO" id="GO:0015707">
    <property type="term" value="P:nitrite transport"/>
    <property type="evidence" value="ECO:0007669"/>
    <property type="project" value="TreeGrafter"/>
</dbReference>
<comment type="subcellular location">
    <subcellularLocation>
        <location evidence="1">Membrane</location>
        <topology evidence="1">Multi-pass membrane protein</topology>
    </subcellularLocation>
</comment>
<protein>
    <recommendedName>
        <fullName evidence="10">Formate/nitrite transporter</fullName>
    </recommendedName>
</protein>
<dbReference type="AlphaFoldDB" id="A0AAD9ZIK5"/>
<evidence type="ECO:0000256" key="1">
    <source>
        <dbReference type="ARBA" id="ARBA00004141"/>
    </source>
</evidence>
<dbReference type="InterPro" id="IPR000292">
    <property type="entry name" value="For/NO2_transpt"/>
</dbReference>
<keyword evidence="4 7" id="KW-0472">Membrane</keyword>
<dbReference type="InterPro" id="IPR023271">
    <property type="entry name" value="Aquaporin-like"/>
</dbReference>
<feature type="region of interest" description="Disordered" evidence="6">
    <location>
        <begin position="207"/>
        <end position="285"/>
    </location>
</feature>
<organism evidence="8 9">
    <name type="scientific">Lepraria neglecta</name>
    <dbReference type="NCBI Taxonomy" id="209136"/>
    <lineage>
        <taxon>Eukaryota</taxon>
        <taxon>Fungi</taxon>
        <taxon>Dikarya</taxon>
        <taxon>Ascomycota</taxon>
        <taxon>Pezizomycotina</taxon>
        <taxon>Lecanoromycetes</taxon>
        <taxon>OSLEUM clade</taxon>
        <taxon>Lecanoromycetidae</taxon>
        <taxon>Lecanorales</taxon>
        <taxon>Lecanorineae</taxon>
        <taxon>Stereocaulaceae</taxon>
        <taxon>Lepraria</taxon>
    </lineage>
</organism>
<feature type="transmembrane region" description="Helical" evidence="7">
    <location>
        <begin position="88"/>
        <end position="107"/>
    </location>
</feature>
<comment type="similarity">
    <text evidence="5">Belongs to the FNT transporter (TC 1.A.16) family.</text>
</comment>
<evidence type="ECO:0000256" key="2">
    <source>
        <dbReference type="ARBA" id="ARBA00022692"/>
    </source>
</evidence>
<proteinExistence type="inferred from homology"/>
<dbReference type="Proteomes" id="UP001276659">
    <property type="component" value="Unassembled WGS sequence"/>
</dbReference>
<evidence type="ECO:0000256" key="4">
    <source>
        <dbReference type="ARBA" id="ARBA00023136"/>
    </source>
</evidence>
<feature type="compositionally biased region" description="Basic and acidic residues" evidence="6">
    <location>
        <begin position="226"/>
        <end position="243"/>
    </location>
</feature>
<accession>A0AAD9ZIK5</accession>
<evidence type="ECO:0000256" key="5">
    <source>
        <dbReference type="ARBA" id="ARBA00049660"/>
    </source>
</evidence>
<keyword evidence="2 7" id="KW-0812">Transmembrane</keyword>
<keyword evidence="3 7" id="KW-1133">Transmembrane helix</keyword>
<evidence type="ECO:0000256" key="6">
    <source>
        <dbReference type="SAM" id="MobiDB-lite"/>
    </source>
</evidence>
<feature type="transmembrane region" description="Helical" evidence="7">
    <location>
        <begin position="119"/>
        <end position="146"/>
    </location>
</feature>
<dbReference type="PANTHER" id="PTHR30520">
    <property type="entry name" value="FORMATE TRANSPORTER-RELATED"/>
    <property type="match status" value="1"/>
</dbReference>
<reference evidence="8" key="1">
    <citation type="submission" date="2022-11" db="EMBL/GenBank/DDBJ databases">
        <title>Chromosomal genome sequence assembly and mating type (MAT) locus characterization of the leprose asexual lichenized fungus Lepraria neglecta (Nyl.) Erichsen.</title>
        <authorList>
            <person name="Allen J.L."/>
            <person name="Pfeffer B."/>
        </authorList>
    </citation>
    <scope>NUCLEOTIDE SEQUENCE</scope>
    <source>
        <strain evidence="8">Allen 5258</strain>
    </source>
</reference>
<dbReference type="PANTHER" id="PTHR30520:SF6">
    <property type="entry name" value="FORMATE_NITRATE FAMILY TRANSPORTER (EUROFUNG)"/>
    <property type="match status" value="1"/>
</dbReference>
<comment type="caution">
    <text evidence="8">The sequence shown here is derived from an EMBL/GenBank/DDBJ whole genome shotgun (WGS) entry which is preliminary data.</text>
</comment>
<gene>
    <name evidence="8" type="ORF">OEA41_000629</name>
</gene>
<keyword evidence="9" id="KW-1185">Reference proteome</keyword>
<sequence length="285" mass="31297">MVGLRCSSPHKMLSDVLQFMSTAFLHRRVTFFHLMVNWVVSFFGNLAGMLFFMAIITGYGGIFDIAAYHTEVINFATQKCLTPTWVQIFLRAIGANWLVCFAVFISISSREISSKILAIWWPTFTFVALGLDHVIANMYFIPVAIFYGHPDIGVGLYIWKSMIPTVLGNTVGGGLFVGAIYWYLYLTGPGVEDIKFDLSGLDTAMEAGGPMGPSRRKSVPNSQSSQEEKDAKVIDGKELEAGHPNHVASLPSSGQQMASGIGRELSAEMYTHRKGEPSPIEGQAV</sequence>
<evidence type="ECO:0000313" key="8">
    <source>
        <dbReference type="EMBL" id="KAK3178493.1"/>
    </source>
</evidence>
<evidence type="ECO:0000256" key="3">
    <source>
        <dbReference type="ARBA" id="ARBA00022989"/>
    </source>
</evidence>
<dbReference type="GO" id="GO:0005886">
    <property type="term" value="C:plasma membrane"/>
    <property type="evidence" value="ECO:0007669"/>
    <property type="project" value="TreeGrafter"/>
</dbReference>
<dbReference type="GO" id="GO:0015513">
    <property type="term" value="F:high-affinity secondary active nitrite transmembrane transporter activity"/>
    <property type="evidence" value="ECO:0007669"/>
    <property type="project" value="TreeGrafter"/>
</dbReference>
<evidence type="ECO:0000256" key="7">
    <source>
        <dbReference type="SAM" id="Phobius"/>
    </source>
</evidence>
<feature type="transmembrane region" description="Helical" evidence="7">
    <location>
        <begin position="166"/>
        <end position="186"/>
    </location>
</feature>
<evidence type="ECO:0008006" key="10">
    <source>
        <dbReference type="Google" id="ProtNLM"/>
    </source>
</evidence>
<name>A0AAD9ZIK5_9LECA</name>
<feature type="transmembrane region" description="Helical" evidence="7">
    <location>
        <begin position="35"/>
        <end position="68"/>
    </location>
</feature>
<dbReference type="EMBL" id="JASNWA010000003">
    <property type="protein sequence ID" value="KAK3178493.1"/>
    <property type="molecule type" value="Genomic_DNA"/>
</dbReference>
<evidence type="ECO:0000313" key="9">
    <source>
        <dbReference type="Proteomes" id="UP001276659"/>
    </source>
</evidence>